<reference evidence="1 2" key="2">
    <citation type="journal article" date="2011" name="Stand. Genomic Sci.">
        <title>Complete genome sequence of Bacteroides helcogenes type strain (P 36-108).</title>
        <authorList>
            <person name="Pati A."/>
            <person name="Gronow S."/>
            <person name="Zeytun A."/>
            <person name="Lapidus A."/>
            <person name="Nolan M."/>
            <person name="Hammon N."/>
            <person name="Deshpande S."/>
            <person name="Cheng J.F."/>
            <person name="Tapia R."/>
            <person name="Han C."/>
            <person name="Goodwin L."/>
            <person name="Pitluck S."/>
            <person name="Liolios K."/>
            <person name="Pagani I."/>
            <person name="Ivanova N."/>
            <person name="Mavromatis K."/>
            <person name="Chen A."/>
            <person name="Palaniappan K."/>
            <person name="Land M."/>
            <person name="Hauser L."/>
            <person name="Chang Y.J."/>
            <person name="Jeffries C.D."/>
            <person name="Detter J.C."/>
            <person name="Brambilla E."/>
            <person name="Rohde M."/>
            <person name="Goker M."/>
            <person name="Woyke T."/>
            <person name="Bristow J."/>
            <person name="Eisen J.A."/>
            <person name="Markowitz V."/>
            <person name="Hugenholtz P."/>
            <person name="Kyrpides N.C."/>
            <person name="Klenk H.P."/>
            <person name="Lucas S."/>
        </authorList>
    </citation>
    <scope>NUCLEOTIDE SEQUENCE [LARGE SCALE GENOMIC DNA]</scope>
    <source>
        <strain evidence="2">ATCC 35417 / DSM 20613 / JCM 6297 / CCUG 15421 / P 36-108</strain>
    </source>
</reference>
<dbReference type="KEGG" id="bhl:Bache_0345"/>
<reference key="1">
    <citation type="submission" date="2010-11" db="EMBL/GenBank/DDBJ databases">
        <title>The complete genome of Bacteroides helcogenes P 36-108.</title>
        <authorList>
            <consortium name="US DOE Joint Genome Institute (JGI-PGF)"/>
            <person name="Lucas S."/>
            <person name="Copeland A."/>
            <person name="Lapidus A."/>
            <person name="Bruce D."/>
            <person name="Goodwin L."/>
            <person name="Pitluck S."/>
            <person name="Kyrpides N."/>
            <person name="Mavromatis K."/>
            <person name="Ivanova N."/>
            <person name="Zeytun A."/>
            <person name="Brettin T."/>
            <person name="Detter J.C."/>
            <person name="Tapia R."/>
            <person name="Han C."/>
            <person name="Land M."/>
            <person name="Hauser L."/>
            <person name="Markowitz V."/>
            <person name="Cheng J.-F."/>
            <person name="Hugenholtz P."/>
            <person name="Woyke T."/>
            <person name="Wu D."/>
            <person name="Gronow S."/>
            <person name="Wellnitz S."/>
            <person name="Brambilla E."/>
            <person name="Klenk H.-P."/>
            <person name="Eisen J.A."/>
        </authorList>
    </citation>
    <scope>NUCLEOTIDE SEQUENCE</scope>
    <source>
        <strain>P 36-108</strain>
    </source>
</reference>
<dbReference type="AlphaFoldDB" id="E6SUF6"/>
<gene>
    <name evidence="1" type="ordered locus">Bache_0345</name>
</gene>
<dbReference type="Proteomes" id="UP000008630">
    <property type="component" value="Chromosome"/>
</dbReference>
<sequence>MQIRMKHLLFLSFLFVVSVVYGQNRPDIPHRTYAEELKFYQENFGVSEFDFRYRYPETGAEFDYFRYLYSDDCLGDTLVVNGKTYFFSQSSMKQFPEYMFGEKDWGAVEAFPKLTTSGLSDKGYVLHFKIGEDKVAYVDRVTYNGYIYPDSMKLSPMDMRKIAALTGSELTGSRTIRANWLNGNYRMNDMQMLTRAQSYTGERYVAVFKAGKLTDIRIDKEKDRSKIPVVDLKQKPDTVWMRNYVPEYVYYVQPDKTVKGEKRTAAAQRLRKKIMGTYKKEPFLDDYCVKVLRKMGVQESLTSDERILVGEYACTISRELNNDTVGINACMTQNSNTSYKPDWTYEDKGTVVFVIRMAKLDQADLTLEYDFSDKGTWKIEDGFLLETTNGEFECKFVKSNAEADLAKMLVEVMKANVPKMVMKQASGRSRIAELTGEKLVIVKDWVEFTLTRIGN</sequence>
<dbReference type="STRING" id="693979.Bache_0345"/>
<proteinExistence type="predicted"/>
<protein>
    <submittedName>
        <fullName evidence="1">Uncharacterized protein</fullName>
    </submittedName>
</protein>
<dbReference type="EMBL" id="CP002352">
    <property type="protein sequence ID" value="ADV42374.1"/>
    <property type="molecule type" value="Genomic_DNA"/>
</dbReference>
<evidence type="ECO:0000313" key="1">
    <source>
        <dbReference type="EMBL" id="ADV42374.1"/>
    </source>
</evidence>
<accession>E6SUF6</accession>
<evidence type="ECO:0000313" key="2">
    <source>
        <dbReference type="Proteomes" id="UP000008630"/>
    </source>
</evidence>
<keyword evidence="2" id="KW-1185">Reference proteome</keyword>
<name>E6SUF6_BACT6</name>
<organism evidence="1 2">
    <name type="scientific">Bacteroides helcogenes (strain ATCC 35417 / DSM 20613 / JCM 6297 / CCUG 15421 / P 36-108)</name>
    <dbReference type="NCBI Taxonomy" id="693979"/>
    <lineage>
        <taxon>Bacteria</taxon>
        <taxon>Pseudomonadati</taxon>
        <taxon>Bacteroidota</taxon>
        <taxon>Bacteroidia</taxon>
        <taxon>Bacteroidales</taxon>
        <taxon>Bacteroidaceae</taxon>
        <taxon>Bacteroides</taxon>
    </lineage>
</organism>
<dbReference type="HOGENOM" id="CLU_600863_0_0_10"/>
<dbReference type="PATRIC" id="fig|693979.3.peg.372"/>